<evidence type="ECO:0000256" key="1">
    <source>
        <dbReference type="ARBA" id="ARBA00021390"/>
    </source>
</evidence>
<organism evidence="7 8">
    <name type="scientific">Asanoa ferruginea</name>
    <dbReference type="NCBI Taxonomy" id="53367"/>
    <lineage>
        <taxon>Bacteria</taxon>
        <taxon>Bacillati</taxon>
        <taxon>Actinomycetota</taxon>
        <taxon>Actinomycetes</taxon>
        <taxon>Micromonosporales</taxon>
        <taxon>Micromonosporaceae</taxon>
        <taxon>Asanoa</taxon>
    </lineage>
</organism>
<dbReference type="Gene3D" id="3.40.50.1360">
    <property type="match status" value="1"/>
</dbReference>
<dbReference type="Pfam" id="PF08220">
    <property type="entry name" value="HTH_DeoR"/>
    <property type="match status" value="1"/>
</dbReference>
<accession>A0A3D9ZXL9</accession>
<keyword evidence="2" id="KW-0678">Repressor</keyword>
<dbReference type="Gene3D" id="1.10.10.10">
    <property type="entry name" value="Winged helix-like DNA-binding domain superfamily/Winged helix DNA-binding domain"/>
    <property type="match status" value="1"/>
</dbReference>
<comment type="caution">
    <text evidence="7">The sequence shown here is derived from an EMBL/GenBank/DDBJ whole genome shotgun (WGS) entry which is preliminary data.</text>
</comment>
<gene>
    <name evidence="7" type="ORF">DFJ67_8047</name>
</gene>
<evidence type="ECO:0000313" key="7">
    <source>
        <dbReference type="EMBL" id="REG01958.1"/>
    </source>
</evidence>
<evidence type="ECO:0000313" key="8">
    <source>
        <dbReference type="Proteomes" id="UP000256913"/>
    </source>
</evidence>
<evidence type="ECO:0000256" key="4">
    <source>
        <dbReference type="ARBA" id="ARBA00023163"/>
    </source>
</evidence>
<dbReference type="OrthoDB" id="7688673at2"/>
<proteinExistence type="predicted"/>
<dbReference type="InterPro" id="IPR036388">
    <property type="entry name" value="WH-like_DNA-bd_sf"/>
</dbReference>
<dbReference type="EMBL" id="QUMQ01000001">
    <property type="protein sequence ID" value="REG01958.1"/>
    <property type="molecule type" value="Genomic_DNA"/>
</dbReference>
<keyword evidence="3" id="KW-0805">Transcription regulation</keyword>
<feature type="domain" description="HTH deoR-type" evidence="6">
    <location>
        <begin position="3"/>
        <end position="58"/>
    </location>
</feature>
<dbReference type="SMART" id="SM00420">
    <property type="entry name" value="HTH_DEOR"/>
    <property type="match status" value="1"/>
</dbReference>
<dbReference type="GO" id="GO:0003700">
    <property type="term" value="F:DNA-binding transcription factor activity"/>
    <property type="evidence" value="ECO:0007669"/>
    <property type="project" value="InterPro"/>
</dbReference>
<dbReference type="PRINTS" id="PR00037">
    <property type="entry name" value="HTHLACR"/>
</dbReference>
<dbReference type="InterPro" id="IPR037171">
    <property type="entry name" value="NagB/RpiA_transferase-like"/>
</dbReference>
<keyword evidence="8" id="KW-1185">Reference proteome</keyword>
<protein>
    <recommendedName>
        <fullName evidence="1">Lactose phosphotransferase system repressor</fullName>
    </recommendedName>
</protein>
<evidence type="ECO:0000259" key="6">
    <source>
        <dbReference type="PROSITE" id="PS51000"/>
    </source>
</evidence>
<evidence type="ECO:0000256" key="2">
    <source>
        <dbReference type="ARBA" id="ARBA00022491"/>
    </source>
</evidence>
<dbReference type="InterPro" id="IPR001034">
    <property type="entry name" value="DeoR_HTH"/>
</dbReference>
<evidence type="ECO:0000256" key="5">
    <source>
        <dbReference type="ARBA" id="ARBA00024937"/>
    </source>
</evidence>
<dbReference type="RefSeq" id="WP_116074570.1">
    <property type="nucleotide sequence ID" value="NZ_BONB01000028.1"/>
</dbReference>
<dbReference type="PANTHER" id="PTHR30363">
    <property type="entry name" value="HTH-TYPE TRANSCRIPTIONAL REGULATOR SRLR-RELATED"/>
    <property type="match status" value="1"/>
</dbReference>
<dbReference type="Pfam" id="PF00455">
    <property type="entry name" value="DeoRC"/>
    <property type="match status" value="1"/>
</dbReference>
<comment type="function">
    <text evidence="5">Repressor of the lactose catabolism operon. Galactose-6-phosphate is the inducer.</text>
</comment>
<dbReference type="InterPro" id="IPR050313">
    <property type="entry name" value="Carb_Metab_HTH_regulators"/>
</dbReference>
<dbReference type="SUPFAM" id="SSF46785">
    <property type="entry name" value="Winged helix' DNA-binding domain"/>
    <property type="match status" value="1"/>
</dbReference>
<sequence length="253" mass="27031">MYAEERQEEILRVARAQGRVDVTALADDFRVTAETIRRDLTVLERAGVLRRVHGGAIPVERIGFEPALAARDSVLITEKERIAKAALAELPDEGAVILDAGSTTARLAQALPADRELFVVVNSPVLATVLGTRANLTVLLLGGRVRGKTLATVDDWALRPLADMYVDVAFMGTNGCSVERGLTTPDPAEATVKRAMIAAARRVVLLADHTKIGNDYLARFGALDDLDVLITDTGVDAELAGDVEAAGVRVVRA</sequence>
<dbReference type="SMART" id="SM01134">
    <property type="entry name" value="DeoRC"/>
    <property type="match status" value="1"/>
</dbReference>
<dbReference type="PROSITE" id="PS51000">
    <property type="entry name" value="HTH_DEOR_2"/>
    <property type="match status" value="1"/>
</dbReference>
<dbReference type="InterPro" id="IPR036390">
    <property type="entry name" value="WH_DNA-bd_sf"/>
</dbReference>
<dbReference type="SUPFAM" id="SSF100950">
    <property type="entry name" value="NagB/RpiA/CoA transferase-like"/>
    <property type="match status" value="1"/>
</dbReference>
<evidence type="ECO:0000256" key="3">
    <source>
        <dbReference type="ARBA" id="ARBA00023015"/>
    </source>
</evidence>
<dbReference type="PANTHER" id="PTHR30363:SF4">
    <property type="entry name" value="GLYCEROL-3-PHOSPHATE REGULON REPRESSOR"/>
    <property type="match status" value="1"/>
</dbReference>
<reference evidence="7 8" key="1">
    <citation type="submission" date="2018-08" db="EMBL/GenBank/DDBJ databases">
        <title>Sequencing the genomes of 1000 actinobacteria strains.</title>
        <authorList>
            <person name="Klenk H.-P."/>
        </authorList>
    </citation>
    <scope>NUCLEOTIDE SEQUENCE [LARGE SCALE GENOMIC DNA]</scope>
    <source>
        <strain evidence="7 8">DSM 44099</strain>
    </source>
</reference>
<dbReference type="InterPro" id="IPR014036">
    <property type="entry name" value="DeoR-like_C"/>
</dbReference>
<keyword evidence="4" id="KW-0804">Transcription</keyword>
<name>A0A3D9ZXL9_9ACTN</name>
<dbReference type="AlphaFoldDB" id="A0A3D9ZXL9"/>
<dbReference type="Proteomes" id="UP000256913">
    <property type="component" value="Unassembled WGS sequence"/>
</dbReference>